<comment type="function">
    <text evidence="6">Required for the translocation of lipopolysaccharide (LPS) from the inner membrane to the outer membrane.</text>
</comment>
<keyword evidence="3 7" id="KW-0812">Transmembrane</keyword>
<dbReference type="InterPro" id="IPR010664">
    <property type="entry name" value="LipoPS_assembly_LptC-rel"/>
</dbReference>
<dbReference type="AlphaFoldDB" id="A0AAT9G589"/>
<dbReference type="Pfam" id="PF06835">
    <property type="entry name" value="LptC"/>
    <property type="match status" value="1"/>
</dbReference>
<keyword evidence="4 7" id="KW-1133">Transmembrane helix</keyword>
<dbReference type="PANTHER" id="PTHR37481">
    <property type="entry name" value="LIPOPOLYSACCHARIDE EXPORT SYSTEM PROTEIN LPTC"/>
    <property type="match status" value="1"/>
</dbReference>
<reference evidence="8" key="2">
    <citation type="submission" date="2023-10" db="EMBL/GenBank/DDBJ databases">
        <authorList>
            <person name="Koga R."/>
            <person name="Fukatsu T."/>
        </authorList>
    </citation>
    <scope>NUCLEOTIDE SEQUENCE</scope>
    <source>
        <strain evidence="8">Kw-01</strain>
    </source>
</reference>
<dbReference type="GO" id="GO:0017089">
    <property type="term" value="F:glycolipid transfer activity"/>
    <property type="evidence" value="ECO:0007669"/>
    <property type="project" value="TreeGrafter"/>
</dbReference>
<dbReference type="GO" id="GO:0005886">
    <property type="term" value="C:plasma membrane"/>
    <property type="evidence" value="ECO:0007669"/>
    <property type="project" value="UniProtKB-SubCell"/>
</dbReference>
<protein>
    <recommendedName>
        <fullName evidence="6">Lipopolysaccharide export system protein LptC</fullName>
    </recommendedName>
</protein>
<sequence length="190" mass="22661">MNNKHKLWINILLIILLLFLGWKLLFIKKPQKLFILNNNQPNYQINNTISYIHNMFGQIVYKLITKNIYHFSNNKNTWFTDLKLIIFDKKNIPTMIIYNQKAKLIKNNKLFLYGTVIAKTLNSNTYFQYIITKDAVIDLITHEFYSNKETVIHGINFTTRGMKIYANLKNYIIKLTNNVQTSYDIKDHLY</sequence>
<comment type="subcellular location">
    <subcellularLocation>
        <location evidence="6">Cell inner membrane</location>
    </subcellularLocation>
</comment>
<gene>
    <name evidence="8" type="ORF">ACHINZ_5780</name>
</gene>
<reference evidence="8" key="1">
    <citation type="journal article" date="2023" name="Front. Microbiol.">
        <title>Genome analysis of Candidatus Aschnera chinzeii, the bacterial endosymbiont of the blood-sucking bat fly Penicillidia jenynsii (Insecta: Diptera: Nycteribiidae).</title>
        <authorList>
            <person name="Koga R."/>
            <person name="Moriyama M."/>
            <person name="Nozaki T."/>
            <person name="Fukatsu T."/>
        </authorList>
    </citation>
    <scope>NUCLEOTIDE SEQUENCE</scope>
    <source>
        <strain evidence="8">Kw-01</strain>
    </source>
</reference>
<dbReference type="GO" id="GO:0030288">
    <property type="term" value="C:outer membrane-bounded periplasmic space"/>
    <property type="evidence" value="ECO:0007669"/>
    <property type="project" value="TreeGrafter"/>
</dbReference>
<dbReference type="PIRSF" id="PIRSF028513">
    <property type="entry name" value="LptC"/>
    <property type="match status" value="1"/>
</dbReference>
<evidence type="ECO:0000256" key="2">
    <source>
        <dbReference type="ARBA" id="ARBA00022519"/>
    </source>
</evidence>
<evidence type="ECO:0000256" key="3">
    <source>
        <dbReference type="ARBA" id="ARBA00022692"/>
    </source>
</evidence>
<evidence type="ECO:0000256" key="6">
    <source>
        <dbReference type="PIRNR" id="PIRNR028513"/>
    </source>
</evidence>
<dbReference type="InterPro" id="IPR026265">
    <property type="entry name" value="LptC"/>
</dbReference>
<dbReference type="InterPro" id="IPR052363">
    <property type="entry name" value="LPS_export_LptC"/>
</dbReference>
<evidence type="ECO:0000313" key="8">
    <source>
        <dbReference type="EMBL" id="BET44903.1"/>
    </source>
</evidence>
<dbReference type="NCBIfam" id="TIGR04409">
    <property type="entry name" value="LptC_YrbK"/>
    <property type="match status" value="1"/>
</dbReference>
<evidence type="ECO:0000256" key="7">
    <source>
        <dbReference type="SAM" id="Phobius"/>
    </source>
</evidence>
<evidence type="ECO:0000256" key="1">
    <source>
        <dbReference type="ARBA" id="ARBA00022475"/>
    </source>
</evidence>
<keyword evidence="5 6" id="KW-0472">Membrane</keyword>
<proteinExistence type="inferred from homology"/>
<evidence type="ECO:0000256" key="5">
    <source>
        <dbReference type="ARBA" id="ARBA00023136"/>
    </source>
</evidence>
<dbReference type="Gene3D" id="2.60.450.10">
    <property type="entry name" value="Lipopolysaccharide (LPS) transport protein A like domain"/>
    <property type="match status" value="1"/>
</dbReference>
<dbReference type="GO" id="GO:0015221">
    <property type="term" value="F:lipopolysaccharide transmembrane transporter activity"/>
    <property type="evidence" value="ECO:0007669"/>
    <property type="project" value="InterPro"/>
</dbReference>
<dbReference type="PANTHER" id="PTHR37481:SF1">
    <property type="entry name" value="LIPOPOLYSACCHARIDE EXPORT SYSTEM PROTEIN LPTC"/>
    <property type="match status" value="1"/>
</dbReference>
<feature type="transmembrane region" description="Helical" evidence="7">
    <location>
        <begin position="7"/>
        <end position="27"/>
    </location>
</feature>
<dbReference type="EMBL" id="AP028961">
    <property type="protein sequence ID" value="BET44903.1"/>
    <property type="molecule type" value="Genomic_DNA"/>
</dbReference>
<accession>A0AAT9G589</accession>
<keyword evidence="2 6" id="KW-0997">Cell inner membrane</keyword>
<organism evidence="8">
    <name type="scientific">Candidatus Aschnera chinzeii</name>
    <dbReference type="NCBI Taxonomy" id="1485666"/>
    <lineage>
        <taxon>Bacteria</taxon>
        <taxon>Pseudomonadati</taxon>
        <taxon>Pseudomonadota</taxon>
        <taxon>Gammaproteobacteria</taxon>
        <taxon>Enterobacterales</taxon>
        <taxon>Enterobacteriaceae</taxon>
        <taxon>Candidatus Aschnera</taxon>
    </lineage>
</organism>
<comment type="similarity">
    <text evidence="6">Belongs to the LptC family.</text>
</comment>
<keyword evidence="1 6" id="KW-1003">Cell membrane</keyword>
<name>A0AAT9G589_9ENTR</name>
<evidence type="ECO:0000256" key="4">
    <source>
        <dbReference type="ARBA" id="ARBA00022989"/>
    </source>
</evidence>